<reference evidence="1" key="1">
    <citation type="journal article" date="2022" name="Int. J. Syst. Evol. Microbiol.">
        <title>Pseudomonas aegrilactucae sp. nov. and Pseudomonas morbosilactucae sp. nov., pathogens causing bacterial rot of lettuce in Japan.</title>
        <authorList>
            <person name="Sawada H."/>
            <person name="Fujikawa T."/>
            <person name="Satou M."/>
        </authorList>
    </citation>
    <scope>NUCLEOTIDE SEQUENCE</scope>
    <source>
        <strain evidence="1">MAFF 301350</strain>
    </source>
</reference>
<dbReference type="AlphaFoldDB" id="A0A9Q2XCW5"/>
<organism evidence="1 2">
    <name type="scientific">Pseudomonas aegrilactucae</name>
    <dbReference type="NCBI Taxonomy" id="2854028"/>
    <lineage>
        <taxon>Bacteria</taxon>
        <taxon>Pseudomonadati</taxon>
        <taxon>Pseudomonadota</taxon>
        <taxon>Gammaproteobacteria</taxon>
        <taxon>Pseudomonadales</taxon>
        <taxon>Pseudomonadaceae</taxon>
        <taxon>Pseudomonas</taxon>
    </lineage>
</organism>
<accession>A0A9Q2XCW5</accession>
<keyword evidence="2" id="KW-1185">Reference proteome</keyword>
<evidence type="ECO:0000313" key="1">
    <source>
        <dbReference type="EMBL" id="MBV6285473.1"/>
    </source>
</evidence>
<dbReference type="InterPro" id="IPR025455">
    <property type="entry name" value="DUF4276"/>
</dbReference>
<comment type="caution">
    <text evidence="1">The sequence shown here is derived from an EMBL/GenBank/DDBJ whole genome shotgun (WGS) entry which is preliminary data.</text>
</comment>
<name>A0A9Q2XCW5_9PSED</name>
<evidence type="ECO:0000313" key="2">
    <source>
        <dbReference type="Proteomes" id="UP001106592"/>
    </source>
</evidence>
<sequence length="219" mass="24629">MIRIKLLVEGQTEEAFVNELLVAPYANRGIYLTPIIVLTSPGHRGGLVNYAKVRRQLEKLCREDSDAYITTLFDLYALPTDFPGKSSPDYPATGNGQQKAEFLERALEEHIGEQNFFANILVHEFEALLFTDLNAFAEWTDDDRDLQPLHAARATLLPEDINELPHTAPSKRILAAMPNYQKPVHGPLIALSIGLDAIRAACPHFNRWLERIESLPART</sequence>
<protein>
    <submittedName>
        <fullName evidence="1">DUF4276 family protein</fullName>
    </submittedName>
</protein>
<dbReference type="EMBL" id="JAHTBI010000001">
    <property type="protein sequence ID" value="MBV6285473.1"/>
    <property type="molecule type" value="Genomic_DNA"/>
</dbReference>
<dbReference type="RefSeq" id="WP_217973048.1">
    <property type="nucleotide sequence ID" value="NZ_JAHTBI010000001.1"/>
</dbReference>
<reference evidence="1" key="2">
    <citation type="journal article" date="2023" name="Plant Pathol.">
        <title>Dismantling and reorganizing Pseudomonas marginalis sensu#lato.</title>
        <authorList>
            <person name="Sawada H."/>
            <person name="Fujikawa T."/>
            <person name="Satou M."/>
        </authorList>
    </citation>
    <scope>NUCLEOTIDE SEQUENCE</scope>
    <source>
        <strain evidence="1">MAFF 301350</strain>
    </source>
</reference>
<dbReference type="Pfam" id="PF14103">
    <property type="entry name" value="DUF4276"/>
    <property type="match status" value="1"/>
</dbReference>
<gene>
    <name evidence="1" type="ORF">KUO17_00170</name>
</gene>
<dbReference type="Proteomes" id="UP001106592">
    <property type="component" value="Unassembled WGS sequence"/>
</dbReference>
<proteinExistence type="predicted"/>